<dbReference type="Proteomes" id="UP000447574">
    <property type="component" value="Unassembled WGS sequence"/>
</dbReference>
<dbReference type="SUPFAM" id="SSF53474">
    <property type="entry name" value="alpha/beta-Hydrolases"/>
    <property type="match status" value="1"/>
</dbReference>
<protein>
    <submittedName>
        <fullName evidence="2">Alpha/beta fold hydrolase</fullName>
    </submittedName>
</protein>
<keyword evidence="7" id="KW-1185">Reference proteome</keyword>
<accession>A0A6A7Z5J9</accession>
<dbReference type="Proteomes" id="UP000466863">
    <property type="component" value="Unassembled WGS sequence"/>
</dbReference>
<dbReference type="RefSeq" id="WP_153331116.1">
    <property type="nucleotide sequence ID" value="NZ_CP181271.1"/>
</dbReference>
<reference evidence="5 6" key="1">
    <citation type="submission" date="2019-10" db="EMBL/GenBank/DDBJ databases">
        <title>Evaluation of single-gene subtyping targets for Pseudomonas.</title>
        <authorList>
            <person name="Reichler S.J."/>
            <person name="Orsi R.H."/>
            <person name="Wiedmann M."/>
            <person name="Martin N.H."/>
            <person name="Murphy S.I."/>
        </authorList>
    </citation>
    <scope>NUCLEOTIDE SEQUENCE [LARGE SCALE GENOMIC DNA]</scope>
    <source>
        <strain evidence="4 6">FSL R10-1876</strain>
        <strain evidence="3 7">FSL R10-2107</strain>
        <strain evidence="2 5">FSL R10-2932</strain>
    </source>
</reference>
<evidence type="ECO:0000313" key="4">
    <source>
        <dbReference type="EMBL" id="MQU41061.1"/>
    </source>
</evidence>
<dbReference type="EMBL" id="WIWF01000003">
    <property type="protein sequence ID" value="MQT72976.1"/>
    <property type="molecule type" value="Genomic_DNA"/>
</dbReference>
<dbReference type="InterPro" id="IPR029058">
    <property type="entry name" value="AB_hydrolase_fold"/>
</dbReference>
<feature type="domain" description="AB hydrolase-1" evidence="1">
    <location>
        <begin position="49"/>
        <end position="290"/>
    </location>
</feature>
<keyword evidence="2" id="KW-0378">Hydrolase</keyword>
<evidence type="ECO:0000313" key="3">
    <source>
        <dbReference type="EMBL" id="MQU29907.1"/>
    </source>
</evidence>
<sequence>MTTLPLTQSAQAADPVPSIPYTSESTSYHWSSVDGVKIFYREAGPKDAPTLVLLHGYPSSSRMWDSLIPLLADRYHIIAPDYPGFGRSDAPSATTYAYTFDHLAHSMSQLLTQLGINQYTLFMQDYGGPVGFRMILDAPQKLHGIIIQNANAYNEGLGAKWANIAKYWKAPDEHPEQVDAFIGFEGTKQRHLGTSPHPERYNPDAWEDEFAAISRPGQRTIQSALLLDYQSNVASYPEWQQWLKANQPPMLVMWGKYDPSFIVPGAMRYKDDVPGAEVHILEAGHFALDEQTEQIASLTRLFMARIAVSH</sequence>
<dbReference type="Proteomes" id="UP000470186">
    <property type="component" value="Unassembled WGS sequence"/>
</dbReference>
<dbReference type="PANTHER" id="PTHR42977:SF1">
    <property type="entry name" value="BLR6576 PROTEIN"/>
    <property type="match status" value="1"/>
</dbReference>
<evidence type="ECO:0000313" key="2">
    <source>
        <dbReference type="EMBL" id="MQT72976.1"/>
    </source>
</evidence>
<gene>
    <name evidence="4" type="ORF">GHO28_00875</name>
    <name evidence="3" type="ORF">GHO30_00595</name>
    <name evidence="2" type="ORF">GHO37_01435</name>
</gene>
<dbReference type="PRINTS" id="PR00111">
    <property type="entry name" value="ABHYDROLASE"/>
</dbReference>
<dbReference type="InterPro" id="IPR000073">
    <property type="entry name" value="AB_hydrolase_1"/>
</dbReference>
<evidence type="ECO:0000313" key="6">
    <source>
        <dbReference type="Proteomes" id="UP000466863"/>
    </source>
</evidence>
<evidence type="ECO:0000313" key="5">
    <source>
        <dbReference type="Proteomes" id="UP000447574"/>
    </source>
</evidence>
<dbReference type="GO" id="GO:0004301">
    <property type="term" value="F:epoxide hydrolase activity"/>
    <property type="evidence" value="ECO:0007669"/>
    <property type="project" value="TreeGrafter"/>
</dbReference>
<evidence type="ECO:0000313" key="7">
    <source>
        <dbReference type="Proteomes" id="UP000470186"/>
    </source>
</evidence>
<dbReference type="EMBL" id="WIVV01000002">
    <property type="protein sequence ID" value="MQU41061.1"/>
    <property type="molecule type" value="Genomic_DNA"/>
</dbReference>
<evidence type="ECO:0000259" key="1">
    <source>
        <dbReference type="Pfam" id="PF00561"/>
    </source>
</evidence>
<dbReference type="Pfam" id="PF00561">
    <property type="entry name" value="Abhydrolase_1"/>
    <property type="match status" value="1"/>
</dbReference>
<proteinExistence type="predicted"/>
<name>A0A6A7Z5J9_9PSED</name>
<dbReference type="InterPro" id="IPR051340">
    <property type="entry name" value="Haloalkane_dehalogenase"/>
</dbReference>
<dbReference type="Gene3D" id="3.40.50.1820">
    <property type="entry name" value="alpha/beta hydrolase"/>
    <property type="match status" value="1"/>
</dbReference>
<dbReference type="PANTHER" id="PTHR42977">
    <property type="entry name" value="HYDROLASE-RELATED"/>
    <property type="match status" value="1"/>
</dbReference>
<organism evidence="2 5">
    <name type="scientific">Pseudomonas helleri</name>
    <dbReference type="NCBI Taxonomy" id="1608996"/>
    <lineage>
        <taxon>Bacteria</taxon>
        <taxon>Pseudomonadati</taxon>
        <taxon>Pseudomonadota</taxon>
        <taxon>Gammaproteobacteria</taxon>
        <taxon>Pseudomonadales</taxon>
        <taxon>Pseudomonadaceae</taxon>
        <taxon>Pseudomonas</taxon>
    </lineage>
</organism>
<comment type="caution">
    <text evidence="2">The sequence shown here is derived from an EMBL/GenBank/DDBJ whole genome shotgun (WGS) entry which is preliminary data.</text>
</comment>
<dbReference type="EMBL" id="WIVX01000001">
    <property type="protein sequence ID" value="MQU29907.1"/>
    <property type="molecule type" value="Genomic_DNA"/>
</dbReference>
<dbReference type="AlphaFoldDB" id="A0A6A7Z5J9"/>